<reference evidence="2 3" key="1">
    <citation type="journal article" date="2017" name="Infect. Genet. Evol.">
        <title>The new phylogeny of the genus Mycobacterium: The old and the news.</title>
        <authorList>
            <person name="Tortoli E."/>
            <person name="Fedrizzi T."/>
            <person name="Meehan C.J."/>
            <person name="Trovato A."/>
            <person name="Grottola A."/>
            <person name="Giacobazzi E."/>
            <person name="Serpini G.F."/>
            <person name="Tagliazucchi S."/>
            <person name="Fabio A."/>
            <person name="Bettua C."/>
            <person name="Bertorelli R."/>
            <person name="Frascaro F."/>
            <person name="De Sanctis V."/>
            <person name="Pecorari M."/>
            <person name="Jousson O."/>
            <person name="Segata N."/>
            <person name="Cirillo D.M."/>
        </authorList>
    </citation>
    <scope>NUCLEOTIDE SEQUENCE [LARGE SCALE GENOMIC DNA]</scope>
    <source>
        <strain evidence="2 3">CIP1034565</strain>
    </source>
</reference>
<dbReference type="SUPFAM" id="SSF54593">
    <property type="entry name" value="Glyoxalase/Bleomycin resistance protein/Dihydroxybiphenyl dioxygenase"/>
    <property type="match status" value="1"/>
</dbReference>
<organism evidence="2 3">
    <name type="scientific">Mycolicibacterium brumae</name>
    <dbReference type="NCBI Taxonomy" id="85968"/>
    <lineage>
        <taxon>Bacteria</taxon>
        <taxon>Bacillati</taxon>
        <taxon>Actinomycetota</taxon>
        <taxon>Actinomycetes</taxon>
        <taxon>Mycobacteriales</taxon>
        <taxon>Mycobacteriaceae</taxon>
        <taxon>Mycolicibacterium</taxon>
    </lineage>
</organism>
<gene>
    <name evidence="2" type="ORF">CQY22_003130</name>
</gene>
<evidence type="ECO:0000313" key="3">
    <source>
        <dbReference type="Proteomes" id="UP000230551"/>
    </source>
</evidence>
<evidence type="ECO:0000313" key="2">
    <source>
        <dbReference type="EMBL" id="PIB77249.1"/>
    </source>
</evidence>
<dbReference type="STRING" id="85968.GCA_900073015_01328"/>
<keyword evidence="3" id="KW-1185">Reference proteome</keyword>
<evidence type="ECO:0000259" key="1">
    <source>
        <dbReference type="Pfam" id="PF00903"/>
    </source>
</evidence>
<dbReference type="InterPro" id="IPR004360">
    <property type="entry name" value="Glyas_Fos-R_dOase_dom"/>
</dbReference>
<dbReference type="Gene3D" id="3.10.180.10">
    <property type="entry name" value="2,3-Dihydroxybiphenyl 1,2-Dioxygenase, domain 1"/>
    <property type="match status" value="1"/>
</dbReference>
<dbReference type="InterPro" id="IPR028973">
    <property type="entry name" value="PhnB-like"/>
</dbReference>
<dbReference type="PANTHER" id="PTHR33990">
    <property type="entry name" value="PROTEIN YJDN-RELATED"/>
    <property type="match status" value="1"/>
</dbReference>
<dbReference type="Pfam" id="PF00903">
    <property type="entry name" value="Glyoxalase"/>
    <property type="match status" value="1"/>
</dbReference>
<dbReference type="EMBL" id="PDCN02000002">
    <property type="protein sequence ID" value="PIB77249.1"/>
    <property type="molecule type" value="Genomic_DNA"/>
</dbReference>
<dbReference type="InterPro" id="IPR029068">
    <property type="entry name" value="Glyas_Bleomycin-R_OHBP_Dase"/>
</dbReference>
<protein>
    <submittedName>
        <fullName evidence="2">VOC family protein</fullName>
    </submittedName>
</protein>
<dbReference type="Proteomes" id="UP000230551">
    <property type="component" value="Unassembled WGS sequence"/>
</dbReference>
<comment type="caution">
    <text evidence="2">The sequence shown here is derived from an EMBL/GenBank/DDBJ whole genome shotgun (WGS) entry which is preliminary data.</text>
</comment>
<accession>A0A2G5PG06</accession>
<dbReference type="PANTHER" id="PTHR33990:SF1">
    <property type="entry name" value="PROTEIN YJDN"/>
    <property type="match status" value="1"/>
</dbReference>
<dbReference type="AlphaFoldDB" id="A0A2G5PG06"/>
<dbReference type="RefSeq" id="WP_090587744.1">
    <property type="nucleotide sequence ID" value="NZ_CP104302.1"/>
</dbReference>
<feature type="domain" description="Glyoxalase/fosfomycin resistance/dioxygenase" evidence="1">
    <location>
        <begin position="11"/>
        <end position="136"/>
    </location>
</feature>
<sequence length="140" mass="15157">MSVRLVPYVSFPGNGREVLDYYTEIFGGSLNTASYTDFPMEGMPFTPPADALAHGHLDAGAVQLAGGDWICPENPADPLENNAYSFLLELDSTDEAEALIEKFTSTGSEVAMPFEKAPWGGHYGQVKDKFGVLWAFSVEG</sequence>
<dbReference type="CDD" id="cd06588">
    <property type="entry name" value="PhnB_like"/>
    <property type="match status" value="1"/>
</dbReference>
<dbReference type="OrthoDB" id="9795306at2"/>
<proteinExistence type="predicted"/>
<name>A0A2G5PG06_9MYCO</name>